<keyword evidence="2" id="KW-0012">Acyltransferase</keyword>
<dbReference type="PANTHER" id="PTHR43420">
    <property type="entry name" value="ACETYLTRANSFERASE"/>
    <property type="match status" value="1"/>
</dbReference>
<evidence type="ECO:0000313" key="5">
    <source>
        <dbReference type="Proteomes" id="UP000271031"/>
    </source>
</evidence>
<name>A0A3M8DIW3_9BACL</name>
<dbReference type="EMBL" id="RHHQ01000012">
    <property type="protein sequence ID" value="RNB87067.1"/>
    <property type="molecule type" value="Genomic_DNA"/>
</dbReference>
<evidence type="ECO:0000259" key="3">
    <source>
        <dbReference type="PROSITE" id="PS51186"/>
    </source>
</evidence>
<evidence type="ECO:0000313" key="4">
    <source>
        <dbReference type="EMBL" id="RNB87067.1"/>
    </source>
</evidence>
<dbReference type="Gene3D" id="3.40.630.30">
    <property type="match status" value="1"/>
</dbReference>
<dbReference type="OrthoDB" id="2464351at2"/>
<dbReference type="Pfam" id="PF00583">
    <property type="entry name" value="Acetyltransf_1"/>
    <property type="match status" value="1"/>
</dbReference>
<accession>A0A3M8DIW3</accession>
<dbReference type="PROSITE" id="PS51186">
    <property type="entry name" value="GNAT"/>
    <property type="match status" value="1"/>
</dbReference>
<reference evidence="4 5" key="1">
    <citation type="submission" date="2018-10" db="EMBL/GenBank/DDBJ databases">
        <title>Phylogenomics of Brevibacillus.</title>
        <authorList>
            <person name="Dunlap C."/>
        </authorList>
    </citation>
    <scope>NUCLEOTIDE SEQUENCE [LARGE SCALE GENOMIC DNA]</scope>
    <source>
        <strain evidence="4 5">JCM 15716</strain>
    </source>
</reference>
<dbReference type="SUPFAM" id="SSF55729">
    <property type="entry name" value="Acyl-CoA N-acyltransferases (Nat)"/>
    <property type="match status" value="1"/>
</dbReference>
<proteinExistence type="predicted"/>
<dbReference type="InterPro" id="IPR016181">
    <property type="entry name" value="Acyl_CoA_acyltransferase"/>
</dbReference>
<sequence length="259" mass="29531">MELTIIHSKQEVRQYLQTKEVANFMYHCCNLEEDYWSYSQFYGLSDKGELLAVAIMTVKYGMPVLLASTYCEQNHYQDMLLGKLAPYLPEGLYSHLNPGAFEALGRSDCKSRTIFHNMRLERNEYSPAERSEEMVRLSLADKERLLAFYQKSHPDYLLDDGYLEKGQYVGIVENGELVSAAGIFSATDEYGVVQIGNVATHPDARGRGLAAKVITQLIDDMLPIHRHIVLNVKEENRGAIKLYSKLGFRKIGLFEEVIF</sequence>
<evidence type="ECO:0000256" key="1">
    <source>
        <dbReference type="ARBA" id="ARBA00022679"/>
    </source>
</evidence>
<feature type="domain" description="N-acetyltransferase" evidence="3">
    <location>
        <begin position="132"/>
        <end position="259"/>
    </location>
</feature>
<dbReference type="RefSeq" id="WP_122918765.1">
    <property type="nucleotide sequence ID" value="NZ_RHHQ01000012.1"/>
</dbReference>
<dbReference type="AlphaFoldDB" id="A0A3M8DIW3"/>
<dbReference type="CDD" id="cd04301">
    <property type="entry name" value="NAT_SF"/>
    <property type="match status" value="1"/>
</dbReference>
<evidence type="ECO:0000256" key="2">
    <source>
        <dbReference type="ARBA" id="ARBA00023315"/>
    </source>
</evidence>
<keyword evidence="5" id="KW-1185">Reference proteome</keyword>
<dbReference type="InterPro" id="IPR050680">
    <property type="entry name" value="YpeA/RimI_acetyltransf"/>
</dbReference>
<organism evidence="4 5">
    <name type="scientific">Brevibacillus fluminis</name>
    <dbReference type="NCBI Taxonomy" id="511487"/>
    <lineage>
        <taxon>Bacteria</taxon>
        <taxon>Bacillati</taxon>
        <taxon>Bacillota</taxon>
        <taxon>Bacilli</taxon>
        <taxon>Bacillales</taxon>
        <taxon>Paenibacillaceae</taxon>
        <taxon>Brevibacillus</taxon>
    </lineage>
</organism>
<gene>
    <name evidence="4" type="ORF">EDM56_15335</name>
</gene>
<dbReference type="Proteomes" id="UP000271031">
    <property type="component" value="Unassembled WGS sequence"/>
</dbReference>
<comment type="caution">
    <text evidence="4">The sequence shown here is derived from an EMBL/GenBank/DDBJ whole genome shotgun (WGS) entry which is preliminary data.</text>
</comment>
<protein>
    <submittedName>
        <fullName evidence="4">GNAT family N-acetyltransferase</fullName>
    </submittedName>
</protein>
<keyword evidence="1 4" id="KW-0808">Transferase</keyword>
<dbReference type="GO" id="GO:0016747">
    <property type="term" value="F:acyltransferase activity, transferring groups other than amino-acyl groups"/>
    <property type="evidence" value="ECO:0007669"/>
    <property type="project" value="InterPro"/>
</dbReference>
<dbReference type="InterPro" id="IPR000182">
    <property type="entry name" value="GNAT_dom"/>
</dbReference>